<dbReference type="Proteomes" id="UP000000689">
    <property type="component" value="Chromosome 1"/>
</dbReference>
<dbReference type="InterPro" id="IPR050782">
    <property type="entry name" value="PP1_regulatory_subunit_3"/>
</dbReference>
<organism evidence="3 4">
    <name type="scientific">Naumovozyma dairenensis (strain ATCC 10597 / BCRC 20456 / CBS 421 / NBRC 0211 / NRRL Y-12639)</name>
    <name type="common">Saccharomyces dairenensis</name>
    <dbReference type="NCBI Taxonomy" id="1071378"/>
    <lineage>
        <taxon>Eukaryota</taxon>
        <taxon>Fungi</taxon>
        <taxon>Dikarya</taxon>
        <taxon>Ascomycota</taxon>
        <taxon>Saccharomycotina</taxon>
        <taxon>Saccharomycetes</taxon>
        <taxon>Saccharomycetales</taxon>
        <taxon>Saccharomycetaceae</taxon>
        <taxon>Naumovozyma</taxon>
    </lineage>
</organism>
<dbReference type="Gene3D" id="2.60.40.2440">
    <property type="entry name" value="Carbohydrate binding type-21 domain"/>
    <property type="match status" value="1"/>
</dbReference>
<feature type="compositionally biased region" description="Low complexity" evidence="1">
    <location>
        <begin position="32"/>
        <end position="48"/>
    </location>
</feature>
<feature type="region of interest" description="Disordered" evidence="1">
    <location>
        <begin position="457"/>
        <end position="477"/>
    </location>
</feature>
<keyword evidence="4" id="KW-1185">Reference proteome</keyword>
<feature type="region of interest" description="Disordered" evidence="1">
    <location>
        <begin position="148"/>
        <end position="167"/>
    </location>
</feature>
<reference evidence="3 4" key="1">
    <citation type="journal article" date="2011" name="Proc. Natl. Acad. Sci. U.S.A.">
        <title>Evolutionary erosion of yeast sex chromosomes by mating-type switching accidents.</title>
        <authorList>
            <person name="Gordon J.L."/>
            <person name="Armisen D."/>
            <person name="Proux-Wera E."/>
            <person name="Oheigeartaigh S.S."/>
            <person name="Byrne K.P."/>
            <person name="Wolfe K.H."/>
        </authorList>
    </citation>
    <scope>NUCLEOTIDE SEQUENCE [LARGE SCALE GENOMIC DNA]</scope>
    <source>
        <strain evidence="4">ATCC 10597 / BCRC 20456 / CBS 421 / NBRC 0211 / NRRL Y-12639</strain>
    </source>
</reference>
<feature type="region of interest" description="Disordered" evidence="1">
    <location>
        <begin position="32"/>
        <end position="103"/>
    </location>
</feature>
<dbReference type="PROSITE" id="PS51159">
    <property type="entry name" value="CBM21"/>
    <property type="match status" value="1"/>
</dbReference>
<evidence type="ECO:0000259" key="2">
    <source>
        <dbReference type="PROSITE" id="PS51159"/>
    </source>
</evidence>
<dbReference type="InterPro" id="IPR005036">
    <property type="entry name" value="CBM21_dom"/>
</dbReference>
<dbReference type="GeneID" id="11494217"/>
<evidence type="ECO:0000313" key="3">
    <source>
        <dbReference type="EMBL" id="CCD22420.1"/>
    </source>
</evidence>
<evidence type="ECO:0000313" key="4">
    <source>
        <dbReference type="Proteomes" id="UP000000689"/>
    </source>
</evidence>
<dbReference type="EMBL" id="HE580267">
    <property type="protein sequence ID" value="CCD22420.1"/>
    <property type="molecule type" value="Genomic_DNA"/>
</dbReference>
<sequence>MNTTNVLGHHADLTTKRPALSAHAAAASTTAATNSISNSNSKQINTTNLTIPSSSNDDRISTPYDDDDAAGGISPTSKAPPSPSLSPSYTFNKGNNTPSRTFPPMENFHILNSKNIAIATAFNGSNINNIASPIPDFNKSNSRSNINYNITSNSNSSSNSPTPSQLPFNSLSFLHKPKRVSQMKMNNLPKEQLERNTNMNKDLQSNTNYSSNTTTFPGYQQLPSPPLTDNTFSPSYYKNSYYFNDTEPTTTTSKEEEEEYDGISPLTKSKIPPTTNGISEQSTLDYYKPVYKKSGELLKPSLKRRSQSLPITPNHSILNMKGKHPSNNKGMMINGRIQLSRSKSVHFDNKLPTKYFSKDESPIIVSASHEETNILNFKPKPLQRSVCYEDGEDVEDEEGEEDVSSRKKKSLKKLLNLSDDDEDDDHDDDNDERTDGIFNLRLEKLILNDRHSSISKSTPIRTKKKYTADNDSDEDDGKIRDYENGLGGFVTFNPPVTNGKTIVGLYNRNFPILSNKNPKSLKLNIFVNYSRGKKVFLQDLNLHIQHDYVNNGHSLPSQTATLKNKYIMGRVLVENIYFDKNVVVRYTWDHWNSFQEIQAIFVSNAKQILPGSNMDVFKFLIDDVNKFDNKCHLEFCIQYVTRNDTERKEFWDNNDNKNYTVDVVLDGFKNPFANTII</sequence>
<feature type="compositionally biased region" description="Polar residues" evidence="1">
    <location>
        <begin position="307"/>
        <end position="317"/>
    </location>
</feature>
<dbReference type="GO" id="GO:0005979">
    <property type="term" value="P:regulation of glycogen biosynthetic process"/>
    <property type="evidence" value="ECO:0007669"/>
    <property type="project" value="TreeGrafter"/>
</dbReference>
<feature type="region of interest" description="Disordered" evidence="1">
    <location>
        <begin position="307"/>
        <end position="328"/>
    </location>
</feature>
<gene>
    <name evidence="3" type="primary">NDAI0A02620</name>
    <name evidence="3" type="ordered locus">NDAI_0A02620</name>
</gene>
<dbReference type="InterPro" id="IPR038175">
    <property type="entry name" value="CBM21_dom_sf"/>
</dbReference>
<accession>G0W3N2</accession>
<feature type="compositionally biased region" description="Polar residues" evidence="1">
    <location>
        <begin position="216"/>
        <end position="231"/>
    </location>
</feature>
<dbReference type="HOGENOM" id="CLU_017894_0_0_1"/>
<dbReference type="OrthoDB" id="1881at2759"/>
<dbReference type="STRING" id="1071378.G0W3N2"/>
<feature type="region of interest" description="Disordered" evidence="1">
    <location>
        <begin position="245"/>
        <end position="277"/>
    </location>
</feature>
<feature type="compositionally biased region" description="Low complexity" evidence="1">
    <location>
        <begin position="205"/>
        <end position="215"/>
    </location>
</feature>
<dbReference type="Pfam" id="PF03370">
    <property type="entry name" value="CBM_21"/>
    <property type="match status" value="1"/>
</dbReference>
<feature type="compositionally biased region" description="Low complexity" evidence="1">
    <location>
        <begin position="148"/>
        <end position="163"/>
    </location>
</feature>
<feature type="compositionally biased region" description="Acidic residues" evidence="1">
    <location>
        <begin position="390"/>
        <end position="402"/>
    </location>
</feature>
<proteinExistence type="predicted"/>
<dbReference type="GO" id="GO:2001069">
    <property type="term" value="F:glycogen binding"/>
    <property type="evidence" value="ECO:0007669"/>
    <property type="project" value="TreeGrafter"/>
</dbReference>
<feature type="compositionally biased region" description="Polar residues" evidence="1">
    <location>
        <begin position="89"/>
        <end position="100"/>
    </location>
</feature>
<dbReference type="GO" id="GO:0000164">
    <property type="term" value="C:protein phosphatase type 1 complex"/>
    <property type="evidence" value="ECO:0007669"/>
    <property type="project" value="TreeGrafter"/>
</dbReference>
<dbReference type="PANTHER" id="PTHR12307">
    <property type="entry name" value="PROTEIN PHOSPHATASE 1 REGULATORY SUBUNIT"/>
    <property type="match status" value="1"/>
</dbReference>
<dbReference type="GO" id="GO:0008157">
    <property type="term" value="F:protein phosphatase 1 binding"/>
    <property type="evidence" value="ECO:0007669"/>
    <property type="project" value="TreeGrafter"/>
</dbReference>
<feature type="domain" description="CBM21" evidence="2">
    <location>
        <begin position="545"/>
        <end position="662"/>
    </location>
</feature>
<dbReference type="AlphaFoldDB" id="G0W3N2"/>
<feature type="region of interest" description="Disordered" evidence="1">
    <location>
        <begin position="390"/>
        <end position="411"/>
    </location>
</feature>
<evidence type="ECO:0000256" key="1">
    <source>
        <dbReference type="SAM" id="MobiDB-lite"/>
    </source>
</evidence>
<dbReference type="PANTHER" id="PTHR12307:SF36">
    <property type="entry name" value="GLYCOGEN-BINDING SUBUNIT 76A"/>
    <property type="match status" value="1"/>
</dbReference>
<dbReference type="RefSeq" id="XP_003667663.1">
    <property type="nucleotide sequence ID" value="XM_003667615.1"/>
</dbReference>
<protein>
    <recommendedName>
        <fullName evidence="2">CBM21 domain-containing protein</fullName>
    </recommendedName>
</protein>
<dbReference type="KEGG" id="ndi:NDAI_0A02620"/>
<feature type="region of interest" description="Disordered" evidence="1">
    <location>
        <begin position="201"/>
        <end position="231"/>
    </location>
</feature>
<dbReference type="OMA" id="NEYGDTW"/>
<name>G0W3N2_NAUDC</name>
<dbReference type="eggNOG" id="KOG3986">
    <property type="taxonomic scope" value="Eukaryota"/>
</dbReference>